<reference evidence="2" key="1">
    <citation type="journal article" date="2011" name="PLoS ONE">
        <title>Genome of a low-salinity ammonia-oxidizing archaeon determined by single-cell and metagenomic analysis.</title>
        <authorList>
            <person name="Blainey P.C."/>
            <person name="Mosier A.C."/>
            <person name="Potanina A."/>
            <person name="Francis C.A."/>
            <person name="Quake S.R."/>
        </authorList>
    </citation>
    <scope>NUCLEOTIDE SEQUENCE [LARGE SCALE GENOMIC DNA]</scope>
    <source>
        <strain evidence="2">SFB1</strain>
    </source>
</reference>
<dbReference type="HOGENOM" id="CLU_200516_0_0_2"/>
<dbReference type="Proteomes" id="UP000004348">
    <property type="component" value="Chromosome"/>
</dbReference>
<comment type="caution">
    <text evidence="2">The sequence shown here is derived from an EMBL/GenBank/DDBJ whole genome shotgun (WGS) entry which is preliminary data.</text>
</comment>
<name>F3KMN9_9ARCH</name>
<dbReference type="PATRIC" id="fig|886738.10.peg.1924"/>
<proteinExistence type="predicted"/>
<accession>F3KMN9</accession>
<dbReference type="Pfam" id="PF18930">
    <property type="entry name" value="DUF5679"/>
    <property type="match status" value="1"/>
</dbReference>
<dbReference type="STRING" id="886738.Nlim_1790"/>
<organism evidence="2">
    <name type="scientific">Candidatus Nitrosarchaeum limnium SFB1</name>
    <dbReference type="NCBI Taxonomy" id="886738"/>
    <lineage>
        <taxon>Archaea</taxon>
        <taxon>Nitrososphaerota</taxon>
        <taxon>Nitrososphaeria</taxon>
        <taxon>Nitrosopumilales</taxon>
        <taxon>Nitrosopumilaceae</taxon>
        <taxon>Nitrosarchaeum</taxon>
    </lineage>
</organism>
<dbReference type="EMBL" id="AEGP01000065">
    <property type="protein sequence ID" value="EGG41331.1"/>
    <property type="molecule type" value="Genomic_DNA"/>
</dbReference>
<dbReference type="AlphaFoldDB" id="F3KMN9"/>
<feature type="domain" description="DUF5679" evidence="1">
    <location>
        <begin position="5"/>
        <end position="44"/>
    </location>
</feature>
<evidence type="ECO:0000259" key="1">
    <source>
        <dbReference type="Pfam" id="PF18930"/>
    </source>
</evidence>
<dbReference type="InterPro" id="IPR044044">
    <property type="entry name" value="DUF5679"/>
</dbReference>
<gene>
    <name evidence="2" type="ORF">Nlim_1790</name>
</gene>
<protein>
    <recommendedName>
        <fullName evidence="1">DUF5679 domain-containing protein</fullName>
    </recommendedName>
</protein>
<evidence type="ECO:0000313" key="2">
    <source>
        <dbReference type="EMBL" id="EGG41331.1"/>
    </source>
</evidence>
<sequence length="47" mass="5270">MVEAYCVKCRAKREVKDPKETKLKNGRPAVKGTCPKCGTNVFRIGKM</sequence>